<feature type="region of interest" description="Disordered" evidence="1">
    <location>
        <begin position="58"/>
        <end position="107"/>
    </location>
</feature>
<dbReference type="OrthoDB" id="5874344at2759"/>
<evidence type="ECO:0000256" key="1">
    <source>
        <dbReference type="SAM" id="MobiDB-lite"/>
    </source>
</evidence>
<evidence type="ECO:0000313" key="3">
    <source>
        <dbReference type="Proteomes" id="UP000270094"/>
    </source>
</evidence>
<feature type="compositionally biased region" description="Polar residues" evidence="1">
    <location>
        <begin position="189"/>
        <end position="199"/>
    </location>
</feature>
<organism evidence="2 3">
    <name type="scientific">Strongylus vulgaris</name>
    <name type="common">Blood worm</name>
    <dbReference type="NCBI Taxonomy" id="40348"/>
    <lineage>
        <taxon>Eukaryota</taxon>
        <taxon>Metazoa</taxon>
        <taxon>Ecdysozoa</taxon>
        <taxon>Nematoda</taxon>
        <taxon>Chromadorea</taxon>
        <taxon>Rhabditida</taxon>
        <taxon>Rhabditina</taxon>
        <taxon>Rhabditomorpha</taxon>
        <taxon>Strongyloidea</taxon>
        <taxon>Strongylidae</taxon>
        <taxon>Strongylus</taxon>
    </lineage>
</organism>
<accession>A0A3P7IQP3</accession>
<evidence type="ECO:0000313" key="2">
    <source>
        <dbReference type="EMBL" id="VDM69339.1"/>
    </source>
</evidence>
<feature type="compositionally biased region" description="Low complexity" evidence="1">
    <location>
        <begin position="79"/>
        <end position="107"/>
    </location>
</feature>
<sequence length="321" mass="35330">MFDFVKKNIKKTEIQIDEELTTVINNFETNEEARRPKTTVTTSTDRTEFTTLLNELLDEATEPSAPSIVKSPPKKEVWASPSLTAPSTTSTASPSPKITRTSSASTSTYTHSVVIRPYTESSRVKSAQTTTSTAEPVTTTSITEKGADYDVYEDGKEDIYDDEKPENVSVEVVPIQTMGNDYGSKTKATESPQLSTRSRLFSDDSWEQPPPNFGYSSMRYPNGGVTPLNIDTSTLFGIDDDGKGEEDGEEADEEETKTSPIVASKKESPKKVDVRKAEDVVKAAVRLVRPTMEPQRGPIYVTQRITMITTSSTKVAPSTER</sequence>
<dbReference type="Proteomes" id="UP000270094">
    <property type="component" value="Unassembled WGS sequence"/>
</dbReference>
<name>A0A3P7IQP3_STRVU</name>
<dbReference type="AlphaFoldDB" id="A0A3P7IQP3"/>
<feature type="compositionally biased region" description="Acidic residues" evidence="1">
    <location>
        <begin position="238"/>
        <end position="255"/>
    </location>
</feature>
<feature type="region of interest" description="Disordered" evidence="1">
    <location>
        <begin position="226"/>
        <end position="275"/>
    </location>
</feature>
<feature type="compositionally biased region" description="Basic and acidic residues" evidence="1">
    <location>
        <begin position="264"/>
        <end position="275"/>
    </location>
</feature>
<feature type="region of interest" description="Disordered" evidence="1">
    <location>
        <begin position="179"/>
        <end position="210"/>
    </location>
</feature>
<dbReference type="EMBL" id="UYYB01011895">
    <property type="protein sequence ID" value="VDM69339.1"/>
    <property type="molecule type" value="Genomic_DNA"/>
</dbReference>
<protein>
    <submittedName>
        <fullName evidence="2">Uncharacterized protein</fullName>
    </submittedName>
</protein>
<reference evidence="2 3" key="1">
    <citation type="submission" date="2018-11" db="EMBL/GenBank/DDBJ databases">
        <authorList>
            <consortium name="Pathogen Informatics"/>
        </authorList>
    </citation>
    <scope>NUCLEOTIDE SEQUENCE [LARGE SCALE GENOMIC DNA]</scope>
</reference>
<proteinExistence type="predicted"/>
<gene>
    <name evidence="2" type="ORF">SVUK_LOCUS4337</name>
</gene>
<keyword evidence="3" id="KW-1185">Reference proteome</keyword>